<comment type="caution">
    <text evidence="2">The sequence shown here is derived from an EMBL/GenBank/DDBJ whole genome shotgun (WGS) entry which is preliminary data.</text>
</comment>
<keyword evidence="1" id="KW-0812">Transmembrane</keyword>
<protein>
    <recommendedName>
        <fullName evidence="4">DUF1129 domain-containing protein</fullName>
    </recommendedName>
</protein>
<evidence type="ECO:0000313" key="3">
    <source>
        <dbReference type="Proteomes" id="UP000249808"/>
    </source>
</evidence>
<dbReference type="SUPFAM" id="SSF158560">
    <property type="entry name" value="BH3980-like"/>
    <property type="match status" value="1"/>
</dbReference>
<dbReference type="RefSeq" id="WP_111714217.1">
    <property type="nucleotide sequence ID" value="NZ_JBHSSR010000001.1"/>
</dbReference>
<evidence type="ECO:0000313" key="2">
    <source>
        <dbReference type="EMBL" id="RAK46047.1"/>
    </source>
</evidence>
<dbReference type="Gene3D" id="1.10.1900.10">
    <property type="entry name" value="c-terminal domain of poly(a) binding protein"/>
    <property type="match status" value="1"/>
</dbReference>
<feature type="transmembrane region" description="Helical" evidence="1">
    <location>
        <begin position="189"/>
        <end position="210"/>
    </location>
</feature>
<evidence type="ECO:0008006" key="4">
    <source>
        <dbReference type="Google" id="ProtNLM"/>
    </source>
</evidence>
<sequence length="221" mass="25624">MTNLNEMNINYIRKVNQLKPHNRKAFDYIANKITTKVTLSEDESDELLLEILDDLLVAQRNGKSANSFFGEDLDQFVDDISIELPKRSFKSILLFGTFTFSIIFSILFVIFGFADFLSWISISHHIKIPVLAALLIVFVFLIFSLLSIFLDSNAQNRTKTQNIIQALSLFLSYSITYFIFNFVKQGPYFSFPFYLSLPLAIVFIVTTIYIKKKYFPKKQFI</sequence>
<keyword evidence="3" id="KW-1185">Reference proteome</keyword>
<dbReference type="Pfam" id="PF06570">
    <property type="entry name" value="DUF1129"/>
    <property type="match status" value="1"/>
</dbReference>
<name>A0A327ZV70_9STAP</name>
<reference evidence="2 3" key="1">
    <citation type="journal article" date="2018" name="Front. Microbiol.">
        <title>Description and Comparative Genomics of Macrococcus caseolyticus subsp. hominis subsp. nov., Macrococcus goetzii sp. nov., Macrococcus epidermidis sp. nov., and Macrococcus bohemicus sp. nov., Novel Macrococci From Human Clinical Material With Virulence Potential and Suspected Uptake of Foreign DNA by Natural Transformation.</title>
        <authorList>
            <person name="Maslanova I."/>
            <person name="Wertheimer Z."/>
            <person name="Sedlacek I."/>
            <person name="Svec P."/>
            <person name="Indrakova A."/>
            <person name="Kovarovic V."/>
            <person name="Schumann P."/>
            <person name="Sproer C."/>
            <person name="Kralova S."/>
            <person name="Sedo O."/>
            <person name="Kristofova L."/>
            <person name="Vrbovska V."/>
            <person name="Fuzik T."/>
            <person name="Petras P."/>
            <person name="Zdrahal Z."/>
            <person name="Ruzickova V."/>
            <person name="Doskar J."/>
            <person name="Pantucek R."/>
        </authorList>
    </citation>
    <scope>NUCLEOTIDE SEQUENCE [LARGE SCALE GENOMIC DNA]</scope>
    <source>
        <strain evidence="2 3">01/688</strain>
    </source>
</reference>
<feature type="transmembrane region" description="Helical" evidence="1">
    <location>
        <begin position="126"/>
        <end position="150"/>
    </location>
</feature>
<evidence type="ECO:0000256" key="1">
    <source>
        <dbReference type="SAM" id="Phobius"/>
    </source>
</evidence>
<gene>
    <name evidence="2" type="ORF">BHU61_00960</name>
</gene>
<proteinExistence type="predicted"/>
<dbReference type="AlphaFoldDB" id="A0A327ZV70"/>
<organism evidence="2 3">
    <name type="scientific">Macrococcus epidermidis</name>
    <dbReference type="NCBI Taxonomy" id="1902580"/>
    <lineage>
        <taxon>Bacteria</taxon>
        <taxon>Bacillati</taxon>
        <taxon>Bacillota</taxon>
        <taxon>Bacilli</taxon>
        <taxon>Bacillales</taxon>
        <taxon>Staphylococcaceae</taxon>
        <taxon>Macrococcus</taxon>
    </lineage>
</organism>
<keyword evidence="1" id="KW-1133">Transmembrane helix</keyword>
<feature type="transmembrane region" description="Helical" evidence="1">
    <location>
        <begin position="162"/>
        <end position="183"/>
    </location>
</feature>
<dbReference type="InterPro" id="IPR009214">
    <property type="entry name" value="DUF1129"/>
</dbReference>
<feature type="transmembrane region" description="Helical" evidence="1">
    <location>
        <begin position="92"/>
        <end position="114"/>
    </location>
</feature>
<dbReference type="EMBL" id="PZJH01000001">
    <property type="protein sequence ID" value="RAK46047.1"/>
    <property type="molecule type" value="Genomic_DNA"/>
</dbReference>
<dbReference type="Proteomes" id="UP000249808">
    <property type="component" value="Unassembled WGS sequence"/>
</dbReference>
<keyword evidence="1" id="KW-0472">Membrane</keyword>
<accession>A0A327ZV70</accession>